<dbReference type="EMBL" id="CP000880">
    <property type="protein sequence ID" value="ABX23054.1"/>
    <property type="molecule type" value="Genomic_DNA"/>
</dbReference>
<evidence type="ECO:0000313" key="2">
    <source>
        <dbReference type="Proteomes" id="UP000002084"/>
    </source>
</evidence>
<dbReference type="Proteomes" id="UP000002084">
    <property type="component" value="Chromosome"/>
</dbReference>
<dbReference type="HOGENOM" id="CLU_3276238_0_0_6"/>
<sequence length="41" mass="4516">MALFYAVAALIPGYQDAFLFFTIALKCLFSEALISGDYSFS</sequence>
<gene>
    <name evidence="1" type="ordered locus">SARI_03218</name>
</gene>
<reference evidence="1 2" key="1">
    <citation type="submission" date="2007-11" db="EMBL/GenBank/DDBJ databases">
        <authorList>
            <consortium name="The Salmonella enterica serovar Arizonae Genome Sequencing Project"/>
            <person name="McClelland M."/>
            <person name="Sanderson E.K."/>
            <person name="Porwollik S."/>
            <person name="Spieth J."/>
            <person name="Clifton W.S."/>
            <person name="Fulton R."/>
            <person name="Chunyan W."/>
            <person name="Wollam A."/>
            <person name="Shah N."/>
            <person name="Pepin K."/>
            <person name="Bhonagiri V."/>
            <person name="Nash W."/>
            <person name="Johnson M."/>
            <person name="Thiruvilangam P."/>
            <person name="Wilson R."/>
        </authorList>
    </citation>
    <scope>NUCLEOTIDE SEQUENCE [LARGE SCALE GENOMIC DNA]</scope>
    <source>
        <strain evidence="2">ATCC BAA-731 / CDC346-86 / RSK2980</strain>
    </source>
</reference>
<name>A9MEY8_SALAR</name>
<organism evidence="1 2">
    <name type="scientific">Salmonella arizonae (strain ATCC BAA-731 / CDC346-86 / RSK2980)</name>
    <dbReference type="NCBI Taxonomy" id="41514"/>
    <lineage>
        <taxon>Bacteria</taxon>
        <taxon>Pseudomonadati</taxon>
        <taxon>Pseudomonadota</taxon>
        <taxon>Gammaproteobacteria</taxon>
        <taxon>Enterobacterales</taxon>
        <taxon>Enterobacteriaceae</taxon>
        <taxon>Salmonella</taxon>
    </lineage>
</organism>
<dbReference type="AlphaFoldDB" id="A9MEY8"/>
<accession>A9MEY8</accession>
<protein>
    <submittedName>
        <fullName evidence="1">Uncharacterized protein</fullName>
    </submittedName>
</protein>
<dbReference type="STRING" id="41514.SARI_03218"/>
<evidence type="ECO:0000313" key="1">
    <source>
        <dbReference type="EMBL" id="ABX23054.1"/>
    </source>
</evidence>
<keyword evidence="2" id="KW-1185">Reference proteome</keyword>
<dbReference type="KEGG" id="ses:SARI_03218"/>
<proteinExistence type="predicted"/>